<comment type="catalytic activity">
    <reaction evidence="21">
        <text>a 1,2-diacyl-sn-glycero-3-phospho-(1D-myo-inositol-3,4,5-trisphosphate) + H2O = a 1,2-diacyl-sn-glycero-3-phospho-(1D-myo-inositol-3,4-bisphosphate) + phosphate</text>
        <dbReference type="Rhea" id="RHEA:25528"/>
        <dbReference type="ChEBI" id="CHEBI:15377"/>
        <dbReference type="ChEBI" id="CHEBI:43474"/>
        <dbReference type="ChEBI" id="CHEBI:57658"/>
        <dbReference type="ChEBI" id="CHEBI:57836"/>
        <dbReference type="EC" id="3.1.3.86"/>
    </reaction>
    <physiologicalReaction direction="left-to-right" evidence="21">
        <dbReference type="Rhea" id="RHEA:25529"/>
    </physiologicalReaction>
</comment>
<feature type="compositionally biased region" description="Pro residues" evidence="31">
    <location>
        <begin position="907"/>
        <end position="917"/>
    </location>
</feature>
<keyword evidence="18" id="KW-0206">Cytoskeleton</keyword>
<evidence type="ECO:0000256" key="9">
    <source>
        <dbReference type="ARBA" id="ARBA00022475"/>
    </source>
</evidence>
<evidence type="ECO:0000313" key="35">
    <source>
        <dbReference type="Proteomes" id="UP000694391"/>
    </source>
</evidence>
<evidence type="ECO:0000256" key="18">
    <source>
        <dbReference type="ARBA" id="ARBA00023212"/>
    </source>
</evidence>
<evidence type="ECO:0000256" key="31">
    <source>
        <dbReference type="SAM" id="MobiDB-lite"/>
    </source>
</evidence>
<dbReference type="Gene3D" id="1.10.150.50">
    <property type="entry name" value="Transcription Factor, Ets-1"/>
    <property type="match status" value="1"/>
</dbReference>
<evidence type="ECO:0000256" key="15">
    <source>
        <dbReference type="ARBA" id="ARBA00023036"/>
    </source>
</evidence>
<dbReference type="AlphaFoldDB" id="A0A8C0JTY2"/>
<dbReference type="InterPro" id="IPR000980">
    <property type="entry name" value="SH2"/>
</dbReference>
<dbReference type="GO" id="GO:0017124">
    <property type="term" value="F:SH3 domain binding"/>
    <property type="evidence" value="ECO:0007669"/>
    <property type="project" value="UniProtKB-KW"/>
</dbReference>
<sequence length="1204" mass="132920">AAGGGGGGGAAPAPAWYHRDLSRAAAEELLARAGRDGSFLVRDSESVAGAFALCVLYQKHVHTYRILPDGEDFLAVQTSQGVPVRRFQTLGELIGLYAQPNQGLVCALLLPVEREREPDPPDDRDVSDGEDEKPPLPPRSGSTSISAPVGAPNGLSTVSHEYLKGSYGLDLEAVRGGASNLPHLTRTLATSCRRLHSEVDKVLAGLEILSKVFDQQSSPMVTRLLQQQVGLWGGPQELESLVLKLSVLKDFLSGIQKKALKVLQDMSSTAPPAPPQPAIRKAKTVPVQAFEVRKELDVTLGDLTKIGKSQKFTLSVDVEGGRLVLLRRQRDSQEDWTTFTHDRIRQLIKSQRVQNKLGVVFEKEKDRTQRKDFIFVSARKREAFCQLLQLMKNKHSKQDEPDMISVFIGSWNMGQEACHLQKTVTSWFTSKGLGKTLDEVTVTIPHDIYVFGTQENSVGDREWLDLLRGGLKELTDLDYRPIAMQSLWNIKVAVLVKPEHENRISHVSTSSVKTGIANTLGNKGAVGVSFMFNGTSFGFVNCHLTSGNEKTARRNQNYLDILRLLSLGDRQLSAFDISLRFTHLFWFGDLNYRLDMDIQEILNYISRKEFEPLLRVDQLNLEREKHKVFLRFSEEEISFPPTYRYERGSRDTYAWHKQKPTGVRTNVPSWCDRILWKSYPETHIICNSYGCTDDIVTSDHSPVFGTFEVGVTSQFISKKGLSKTSDQAYIEFESIEAIVKTASRTKFFIEFYSTCLEEYKKSFENDAQSSDNINFLKVQWSSRQLPTLKPILADIEYLQDQHLLLTVKSMDGYESYGECVVALKSMIGSTAQQFLTFLSHRGEETGNIRGSMKVRVPTERLGTRERLYGGGSIGRDMGHEMGSGNRKPAPAEASCPLSKLFEEPEKPPPTGRPPAPPRAASREEPLTPRLKAEGAPEPEGVAAPPPKNSFNNPAYYVLEGVPHQLLPPEPPSPARAPVPPATKNKVAITVPAPQLGRHRPPRVGEGSSSDEESGGTLPPPDFPPPPLPDSARGPPPPKAHPRPPLPPGPSPTSTFLGEVASGDDRSCSVLQMAKTLSEVDYAPAGPGRSVLLPGPLELQPPRGLPSDYGRPLSFPPPRIRESIQEDLAEEAPCPQGGRAGGLGEAGMGAWLRAIGLERYEEGLVHNGWDDLEFLSDITEEDLEEAGVQDPAHKRLLLDTLQLSK</sequence>
<keyword evidence="16" id="KW-0443">Lipid metabolism</keyword>
<proteinExistence type="inferred from homology"/>
<dbReference type="FunFam" id="3.60.10.10:FF:000005">
    <property type="entry name" value="phosphatidylinositol 3,4,5-trisphosphate 5-phosphatase 1"/>
    <property type="match status" value="1"/>
</dbReference>
<dbReference type="PRINTS" id="PR00401">
    <property type="entry name" value="SH2DOMAIN"/>
</dbReference>
<keyword evidence="14 30" id="KW-0727">SH2 domain</keyword>
<comment type="subunit">
    <text evidence="29">Interacts with tyrosine phosphorylated form of SHC1. Interacts with EGFR. Upon stimulation by the EGF signaling pathway, it forms a complex with SHC1 and EGFR. Interacts with cytoskeletal protein SORBS3/vinexin, promoting its localization to the periphery of cells. Forms a complex with filamin (FLNA or FLNB), actin, GPIb (GP1BA or GP1BB) that regulates cortical and submembraneous actin. Interacts with c-Met/MET, when c-Met/MET is phosphorylated on 'Tyr-1356'. Interacts with p130Cas/BCAR1. Interacts with CENTD3/ARAP3 via its SAM domain. Interacts with c-Cbl/CBL and CAP/SORBS1. Interacts with activated EPHA2 receptor. Interacts with receptor FCGR2A. Interacts with receptor FCGR2B. Interacts with tyrosine kinase ABL1. Interacts with tyrosine kinase TEC. Interacts with CSF1R. Interacts (via N-terminus) with SH3YL1 (via SH3 domain). Interacts with FCRL6 (tyrosine phosphorylated form). Interacts (via SH2 domain) with tyrosine phosphorylated KLRC1 (via ITIM). Interacts with NEDD9/HEF1.</text>
</comment>
<evidence type="ECO:0000256" key="10">
    <source>
        <dbReference type="ARBA" id="ARBA00022490"/>
    </source>
</evidence>
<feature type="compositionally biased region" description="Basic and acidic residues" evidence="31">
    <location>
        <begin position="114"/>
        <end position="127"/>
    </location>
</feature>
<dbReference type="GO" id="GO:0002376">
    <property type="term" value="P:immune system process"/>
    <property type="evidence" value="ECO:0007669"/>
    <property type="project" value="UniProtKB-KW"/>
</dbReference>
<evidence type="ECO:0000256" key="13">
    <source>
        <dbReference type="ARBA" id="ARBA00022859"/>
    </source>
</evidence>
<evidence type="ECO:0000256" key="5">
    <source>
        <dbReference type="ARBA" id="ARBA00004514"/>
    </source>
</evidence>
<feature type="domain" description="SAM" evidence="33">
    <location>
        <begin position="1150"/>
        <end position="1204"/>
    </location>
</feature>
<evidence type="ECO:0000256" key="12">
    <source>
        <dbReference type="ARBA" id="ARBA00022801"/>
    </source>
</evidence>
<dbReference type="SMART" id="SM00252">
    <property type="entry name" value="SH2"/>
    <property type="match status" value="1"/>
</dbReference>
<dbReference type="Pfam" id="PF00017">
    <property type="entry name" value="SH2"/>
    <property type="match status" value="1"/>
</dbReference>
<evidence type="ECO:0000256" key="17">
    <source>
        <dbReference type="ARBA" id="ARBA00023136"/>
    </source>
</evidence>
<accession>A0A8C0JTY2</accession>
<evidence type="ECO:0000256" key="20">
    <source>
        <dbReference type="ARBA" id="ARBA00023273"/>
    </source>
</evidence>
<keyword evidence="9" id="KW-1003">Cell membrane</keyword>
<keyword evidence="12" id="KW-0378">Hydrolase</keyword>
<comment type="subcellular location">
    <subcellularLocation>
        <location evidence="24">Basal cell membrane</location>
    </subcellularLocation>
    <subcellularLocation>
        <location evidence="3">Cell projection</location>
        <location evidence="3">Filopodium</location>
    </subcellularLocation>
    <subcellularLocation>
        <location evidence="4">Cell projection</location>
        <location evidence="4">Lamellipodium</location>
    </subcellularLocation>
    <subcellularLocation>
        <location evidence="6">Cytoplasm</location>
        <location evidence="6">Cytoskeleton</location>
        <location evidence="6">Spindle pole</location>
    </subcellularLocation>
    <subcellularLocation>
        <location evidence="5">Cytoplasm</location>
        <location evidence="5">Cytosol</location>
    </subcellularLocation>
    <subcellularLocation>
        <location evidence="1">Membrane</location>
        <topology evidence="1">Peripheral membrane protein</topology>
    </subcellularLocation>
    <subcellularLocation>
        <location evidence="2">Nucleus speckle</location>
    </subcellularLocation>
</comment>
<dbReference type="Pfam" id="PF24147">
    <property type="entry name" value="C2_SHIP1-2_2nd"/>
    <property type="match status" value="1"/>
</dbReference>
<dbReference type="SMART" id="SM00454">
    <property type="entry name" value="SAM"/>
    <property type="match status" value="1"/>
</dbReference>
<feature type="compositionally biased region" description="Pro residues" evidence="31">
    <location>
        <begin position="1017"/>
        <end position="1050"/>
    </location>
</feature>
<dbReference type="GO" id="GO:0009925">
    <property type="term" value="C:basal plasma membrane"/>
    <property type="evidence" value="ECO:0007669"/>
    <property type="project" value="UniProtKB-SubCell"/>
</dbReference>
<comment type="catalytic activity">
    <reaction evidence="22">
        <text>1,2-dihexadecanoyl-sn-glycero-3-phospho-(1D-myo-inositol-3,4,5-trisphosphate) + H2O = 1,2-dihexadecanoyl-sn-glycero-3-phospho-(1D-myo-inositol-3,4-bisphosphate) + phosphate</text>
        <dbReference type="Rhea" id="RHEA:43556"/>
        <dbReference type="ChEBI" id="CHEBI:15377"/>
        <dbReference type="ChEBI" id="CHEBI:43474"/>
        <dbReference type="ChEBI" id="CHEBI:83420"/>
        <dbReference type="ChEBI" id="CHEBI:83422"/>
    </reaction>
    <physiologicalReaction direction="left-to-right" evidence="22">
        <dbReference type="Rhea" id="RHEA:43557"/>
    </physiologicalReaction>
</comment>
<evidence type="ECO:0000256" key="11">
    <source>
        <dbReference type="ARBA" id="ARBA00022553"/>
    </source>
</evidence>
<dbReference type="GO" id="GO:0043569">
    <property type="term" value="P:negative regulation of insulin-like growth factor receptor signaling pathway"/>
    <property type="evidence" value="ECO:0007669"/>
    <property type="project" value="TreeGrafter"/>
</dbReference>
<evidence type="ECO:0000256" key="6">
    <source>
        <dbReference type="ARBA" id="ARBA00004647"/>
    </source>
</evidence>
<dbReference type="EC" id="3.1.3.86" evidence="8"/>
<dbReference type="GO" id="GO:0000922">
    <property type="term" value="C:spindle pole"/>
    <property type="evidence" value="ECO:0007669"/>
    <property type="project" value="UniProtKB-SubCell"/>
</dbReference>
<evidence type="ECO:0000256" key="14">
    <source>
        <dbReference type="ARBA" id="ARBA00022999"/>
    </source>
</evidence>
<gene>
    <name evidence="34" type="primary">INPPL1</name>
</gene>
<evidence type="ECO:0000256" key="16">
    <source>
        <dbReference type="ARBA" id="ARBA00023098"/>
    </source>
</evidence>
<evidence type="ECO:0000256" key="29">
    <source>
        <dbReference type="ARBA" id="ARBA00063560"/>
    </source>
</evidence>
<dbReference type="Pfam" id="PF22669">
    <property type="entry name" value="Exo_endo_phos2"/>
    <property type="match status" value="1"/>
</dbReference>
<organism evidence="34 35">
    <name type="scientific">Canis lupus dingo</name>
    <name type="common">dingo</name>
    <dbReference type="NCBI Taxonomy" id="286419"/>
    <lineage>
        <taxon>Eukaryota</taxon>
        <taxon>Metazoa</taxon>
        <taxon>Chordata</taxon>
        <taxon>Craniata</taxon>
        <taxon>Vertebrata</taxon>
        <taxon>Euteleostomi</taxon>
        <taxon>Mammalia</taxon>
        <taxon>Eutheria</taxon>
        <taxon>Laurasiatheria</taxon>
        <taxon>Carnivora</taxon>
        <taxon>Caniformia</taxon>
        <taxon>Canidae</taxon>
        <taxon>Canis</taxon>
    </lineage>
</organism>
<keyword evidence="13" id="KW-0391">Immunity</keyword>
<evidence type="ECO:0000256" key="24">
    <source>
        <dbReference type="ARBA" id="ARBA00034304"/>
    </source>
</evidence>
<feature type="region of interest" description="Disordered" evidence="31">
    <location>
        <begin position="1078"/>
        <end position="1118"/>
    </location>
</feature>
<reference evidence="34" key="1">
    <citation type="submission" date="2025-08" db="UniProtKB">
        <authorList>
            <consortium name="Ensembl"/>
        </authorList>
    </citation>
    <scope>IDENTIFICATION</scope>
</reference>
<dbReference type="CDD" id="cd09491">
    <property type="entry name" value="SAM_Ship2"/>
    <property type="match status" value="1"/>
</dbReference>
<keyword evidence="19" id="KW-0539">Nucleus</keyword>
<evidence type="ECO:0000256" key="22">
    <source>
        <dbReference type="ARBA" id="ARBA00034236"/>
    </source>
</evidence>
<dbReference type="FunFam" id="3.30.505.10:FF:000035">
    <property type="entry name" value="phosphatidylinositol 3,4,5-trisphosphate 5-phosphatase 1"/>
    <property type="match status" value="1"/>
</dbReference>
<dbReference type="InterPro" id="IPR036860">
    <property type="entry name" value="SH2_dom_sf"/>
</dbReference>
<dbReference type="FunFam" id="1.10.150.50:FF:000049">
    <property type="entry name" value="phosphatidylinositol 3,4,5-trisphosphate 5-phosphatase 2"/>
    <property type="match status" value="1"/>
</dbReference>
<evidence type="ECO:0000256" key="25">
    <source>
        <dbReference type="ARBA" id="ARBA00034348"/>
    </source>
</evidence>
<dbReference type="PROSITE" id="PS50105">
    <property type="entry name" value="SAM_DOMAIN"/>
    <property type="match status" value="1"/>
</dbReference>
<evidence type="ECO:0000256" key="28">
    <source>
        <dbReference type="ARBA" id="ARBA00034368"/>
    </source>
</evidence>
<evidence type="ECO:0000256" key="2">
    <source>
        <dbReference type="ARBA" id="ARBA00004324"/>
    </source>
</evidence>
<evidence type="ECO:0000256" key="27">
    <source>
        <dbReference type="ARBA" id="ARBA00034357"/>
    </source>
</evidence>
<feature type="compositionally biased region" description="Basic and acidic residues" evidence="31">
    <location>
        <begin position="920"/>
        <end position="934"/>
    </location>
</feature>
<comment type="similarity">
    <text evidence="7">Belongs to the inositol 1,4,5-trisphosphate 5-phosphatase family.</text>
</comment>
<keyword evidence="17" id="KW-0472">Membrane</keyword>
<dbReference type="Ensembl" id="ENSCAFT00020006421.1">
    <property type="protein sequence ID" value="ENSCAFP00020005552.1"/>
    <property type="gene ID" value="ENSCAFG00020003281.1"/>
</dbReference>
<dbReference type="PANTHER" id="PTHR46051">
    <property type="entry name" value="SH2 DOMAIN-CONTAINING PROTEIN"/>
    <property type="match status" value="1"/>
</dbReference>
<name>A0A8C0JTY2_CANLU</name>
<evidence type="ECO:0000256" key="8">
    <source>
        <dbReference type="ARBA" id="ARBA00012981"/>
    </source>
</evidence>
<protein>
    <recommendedName>
        <fullName evidence="25">Phosphatidylinositol 3,4,5-trisphosphate 5-phosphatase 2</fullName>
        <ecNumber evidence="8">3.1.3.86</ecNumber>
    </recommendedName>
    <alternativeName>
        <fullName evidence="26">Inositol polyphosphate phosphatase-like protein 1</fullName>
    </alternativeName>
    <alternativeName>
        <fullName evidence="28">Protein 51C</fullName>
    </alternativeName>
    <alternativeName>
        <fullName evidence="27">SH2 domain-containing inositol 5'-phosphatase 2</fullName>
    </alternativeName>
</protein>
<dbReference type="SUPFAM" id="SSF47769">
    <property type="entry name" value="SAM/Pointed domain"/>
    <property type="match status" value="1"/>
</dbReference>
<dbReference type="InterPro" id="IPR057510">
    <property type="entry name" value="C2_SHIP1-2_first"/>
</dbReference>
<dbReference type="GO" id="GO:0016607">
    <property type="term" value="C:nuclear speck"/>
    <property type="evidence" value="ECO:0007669"/>
    <property type="project" value="UniProtKB-SubCell"/>
</dbReference>
<evidence type="ECO:0000313" key="34">
    <source>
        <dbReference type="Ensembl" id="ENSCAFP00020005552.1"/>
    </source>
</evidence>
<dbReference type="PROSITE" id="PS50001">
    <property type="entry name" value="SH2"/>
    <property type="match status" value="1"/>
</dbReference>
<dbReference type="SMART" id="SM00128">
    <property type="entry name" value="IPPc"/>
    <property type="match status" value="1"/>
</dbReference>
<dbReference type="GO" id="GO:0030027">
    <property type="term" value="C:lamellipodium"/>
    <property type="evidence" value="ECO:0007669"/>
    <property type="project" value="UniProtKB-SubCell"/>
</dbReference>
<dbReference type="GO" id="GO:0034485">
    <property type="term" value="F:phosphatidylinositol-3,4,5-trisphosphate 5-phosphatase activity"/>
    <property type="evidence" value="ECO:0007669"/>
    <property type="project" value="UniProtKB-EC"/>
</dbReference>
<evidence type="ECO:0000256" key="30">
    <source>
        <dbReference type="PROSITE-ProRule" id="PRU00191"/>
    </source>
</evidence>
<dbReference type="InterPro" id="IPR013761">
    <property type="entry name" value="SAM/pointed_sf"/>
</dbReference>
<evidence type="ECO:0000256" key="4">
    <source>
        <dbReference type="ARBA" id="ARBA00004510"/>
    </source>
</evidence>
<dbReference type="Gene3D" id="3.60.10.10">
    <property type="entry name" value="Endonuclease/exonuclease/phosphatase"/>
    <property type="match status" value="1"/>
</dbReference>
<evidence type="ECO:0000256" key="3">
    <source>
        <dbReference type="ARBA" id="ARBA00004486"/>
    </source>
</evidence>
<dbReference type="SUPFAM" id="SSF56219">
    <property type="entry name" value="DNase I-like"/>
    <property type="match status" value="1"/>
</dbReference>
<dbReference type="GO" id="GO:0004445">
    <property type="term" value="F:inositol-polyphosphate 5-phosphatase activity"/>
    <property type="evidence" value="ECO:0007669"/>
    <property type="project" value="TreeGrafter"/>
</dbReference>
<keyword evidence="10" id="KW-0963">Cytoplasm</keyword>
<feature type="region of interest" description="Disordered" evidence="31">
    <location>
        <begin position="865"/>
        <end position="1063"/>
    </location>
</feature>
<evidence type="ECO:0000256" key="21">
    <source>
        <dbReference type="ARBA" id="ARBA00023377"/>
    </source>
</evidence>
<feature type="compositionally biased region" description="Pro residues" evidence="31">
    <location>
        <begin position="965"/>
        <end position="980"/>
    </location>
</feature>
<evidence type="ECO:0000259" key="32">
    <source>
        <dbReference type="PROSITE" id="PS50001"/>
    </source>
</evidence>
<feature type="region of interest" description="Disordered" evidence="31">
    <location>
        <begin position="114"/>
        <end position="152"/>
    </location>
</feature>
<dbReference type="InterPro" id="IPR001660">
    <property type="entry name" value="SAM"/>
</dbReference>
<evidence type="ECO:0000256" key="26">
    <source>
        <dbReference type="ARBA" id="ARBA00034353"/>
    </source>
</evidence>
<reference evidence="34" key="2">
    <citation type="submission" date="2025-09" db="UniProtKB">
        <authorList>
            <consortium name="Ensembl"/>
        </authorList>
    </citation>
    <scope>IDENTIFICATION</scope>
</reference>
<dbReference type="GO" id="GO:0030175">
    <property type="term" value="C:filopodium"/>
    <property type="evidence" value="ECO:0007669"/>
    <property type="project" value="UniProtKB-SubCell"/>
</dbReference>
<evidence type="ECO:0000256" key="7">
    <source>
        <dbReference type="ARBA" id="ARBA00008734"/>
    </source>
</evidence>
<dbReference type="SUPFAM" id="SSF55550">
    <property type="entry name" value="SH2 domain"/>
    <property type="match status" value="1"/>
</dbReference>
<dbReference type="GeneTree" id="ENSGT00940000156576"/>
<keyword evidence="15" id="KW-0729">SH3-binding</keyword>
<dbReference type="Pfam" id="PF00536">
    <property type="entry name" value="SAM_1"/>
    <property type="match status" value="1"/>
</dbReference>
<evidence type="ECO:0000259" key="33">
    <source>
        <dbReference type="PROSITE" id="PS50105"/>
    </source>
</evidence>
<dbReference type="GO" id="GO:0005829">
    <property type="term" value="C:cytosol"/>
    <property type="evidence" value="ECO:0007669"/>
    <property type="project" value="UniProtKB-SubCell"/>
</dbReference>
<dbReference type="InterPro" id="IPR036691">
    <property type="entry name" value="Endo/exonu/phosph_ase_sf"/>
</dbReference>
<dbReference type="Proteomes" id="UP000694391">
    <property type="component" value="Unplaced"/>
</dbReference>
<feature type="domain" description="SH2" evidence="32">
    <location>
        <begin position="16"/>
        <end position="112"/>
    </location>
</feature>
<evidence type="ECO:0000256" key="1">
    <source>
        <dbReference type="ARBA" id="ARBA00004170"/>
    </source>
</evidence>
<evidence type="ECO:0000256" key="19">
    <source>
        <dbReference type="ARBA" id="ARBA00023242"/>
    </source>
</evidence>
<dbReference type="GO" id="GO:0050776">
    <property type="term" value="P:regulation of immune response"/>
    <property type="evidence" value="ECO:0007669"/>
    <property type="project" value="TreeGrafter"/>
</dbReference>
<dbReference type="InterPro" id="IPR000300">
    <property type="entry name" value="IPPc"/>
</dbReference>
<dbReference type="Pfam" id="PF24150">
    <property type="entry name" value="C2_SHIP1-2_first"/>
    <property type="match status" value="1"/>
</dbReference>
<dbReference type="GO" id="GO:0046856">
    <property type="term" value="P:phosphatidylinositol dephosphorylation"/>
    <property type="evidence" value="ECO:0007669"/>
    <property type="project" value="InterPro"/>
</dbReference>
<keyword evidence="20" id="KW-0966">Cell projection</keyword>
<dbReference type="Gene3D" id="3.30.505.10">
    <property type="entry name" value="SH2 domain"/>
    <property type="match status" value="1"/>
</dbReference>
<keyword evidence="35" id="KW-1185">Reference proteome</keyword>
<dbReference type="PANTHER" id="PTHR46051:SF2">
    <property type="entry name" value="PHOSPHATIDYLINOSITOL 3,4,5-TRISPHOSPHATE 5-PHOSPHATASE 2"/>
    <property type="match status" value="1"/>
</dbReference>
<dbReference type="InterPro" id="IPR057509">
    <property type="entry name" value="C2_SHIP1-2_2nd"/>
</dbReference>
<keyword evidence="11" id="KW-0597">Phosphoprotein</keyword>
<comment type="catalytic activity">
    <reaction evidence="23">
        <text>1,2-dioctanoyl-sn-glycero-3-phospho-(1D-myo-inositol-3,4,5-trisphosphate) + H2O = 1,2-dioctanoyl-sn-glycero-3-phospho-(1D-myo-inositol-3,4-bisphosphate) + phosphate</text>
        <dbReference type="Rhea" id="RHEA:43548"/>
        <dbReference type="ChEBI" id="CHEBI:15377"/>
        <dbReference type="ChEBI" id="CHEBI:43474"/>
        <dbReference type="ChEBI" id="CHEBI:83416"/>
        <dbReference type="ChEBI" id="CHEBI:83417"/>
    </reaction>
    <physiologicalReaction direction="left-to-right" evidence="23">
        <dbReference type="Rhea" id="RHEA:43549"/>
    </physiologicalReaction>
</comment>
<evidence type="ECO:0000256" key="23">
    <source>
        <dbReference type="ARBA" id="ARBA00034246"/>
    </source>
</evidence>